<gene>
    <name evidence="1" type="ORF">RHMOL_Rhmol01G0383400</name>
</gene>
<proteinExistence type="predicted"/>
<organism evidence="1 2">
    <name type="scientific">Rhododendron molle</name>
    <name type="common">Chinese azalea</name>
    <name type="synonym">Azalea mollis</name>
    <dbReference type="NCBI Taxonomy" id="49168"/>
    <lineage>
        <taxon>Eukaryota</taxon>
        <taxon>Viridiplantae</taxon>
        <taxon>Streptophyta</taxon>
        <taxon>Embryophyta</taxon>
        <taxon>Tracheophyta</taxon>
        <taxon>Spermatophyta</taxon>
        <taxon>Magnoliopsida</taxon>
        <taxon>eudicotyledons</taxon>
        <taxon>Gunneridae</taxon>
        <taxon>Pentapetalae</taxon>
        <taxon>asterids</taxon>
        <taxon>Ericales</taxon>
        <taxon>Ericaceae</taxon>
        <taxon>Ericoideae</taxon>
        <taxon>Rhodoreae</taxon>
        <taxon>Rhododendron</taxon>
    </lineage>
</organism>
<reference evidence="1" key="1">
    <citation type="submission" date="2022-02" db="EMBL/GenBank/DDBJ databases">
        <title>Plant Genome Project.</title>
        <authorList>
            <person name="Zhang R.-G."/>
        </authorList>
    </citation>
    <scope>NUCLEOTIDE SEQUENCE</scope>
    <source>
        <strain evidence="1">AT1</strain>
    </source>
</reference>
<accession>A0ACC0QAQ3</accession>
<evidence type="ECO:0000313" key="1">
    <source>
        <dbReference type="EMBL" id="KAI8574825.1"/>
    </source>
</evidence>
<sequence>MQVYNQQSISMWDHFSEYEAPPMASLKGTYPVAIDLRLKTSTYYGTTLATQRTSGFILNPLTAEATTLQSWCIANTNKIKYLPSMAAMKPLMLASATSSSSDPVKIINPPTLVEKLQTQLINIQGIARVVNFNQCFYYLACSLCNKASNAYQNEDLWCNYCAKKVAPLIRFTVHSMSIESTSEKLKNTAEILALPPPTPAKKENTHHQHLKIQLKPIQARNKSLTAMSKPDLICSRTISICF</sequence>
<name>A0ACC0QAQ3_RHOML</name>
<protein>
    <submittedName>
        <fullName evidence="1">Uncharacterized protein</fullName>
    </submittedName>
</protein>
<comment type="caution">
    <text evidence="1">The sequence shown here is derived from an EMBL/GenBank/DDBJ whole genome shotgun (WGS) entry which is preliminary data.</text>
</comment>
<dbReference type="EMBL" id="CM046388">
    <property type="protein sequence ID" value="KAI8574825.1"/>
    <property type="molecule type" value="Genomic_DNA"/>
</dbReference>
<keyword evidence="2" id="KW-1185">Reference proteome</keyword>
<evidence type="ECO:0000313" key="2">
    <source>
        <dbReference type="Proteomes" id="UP001062846"/>
    </source>
</evidence>
<dbReference type="Proteomes" id="UP001062846">
    <property type="component" value="Chromosome 1"/>
</dbReference>